<evidence type="ECO:0000313" key="4">
    <source>
        <dbReference type="Proteomes" id="UP000518752"/>
    </source>
</evidence>
<dbReference type="OrthoDB" id="418131at2759"/>
<name>A0A8H5HW76_9AGAR</name>
<proteinExistence type="inferred from homology"/>
<evidence type="ECO:0000259" key="2">
    <source>
        <dbReference type="Pfam" id="PF25809"/>
    </source>
</evidence>
<dbReference type="PANTHER" id="PTHR46355">
    <property type="entry name" value="UPF0428 PROTEIN CXORF56"/>
    <property type="match status" value="1"/>
</dbReference>
<dbReference type="GO" id="GO:0090158">
    <property type="term" value="P:endoplasmic reticulum membrane organization"/>
    <property type="evidence" value="ECO:0007669"/>
    <property type="project" value="TreeGrafter"/>
</dbReference>
<reference evidence="3 4" key="1">
    <citation type="journal article" date="2020" name="ISME J.">
        <title>Uncovering the hidden diversity of litter-decomposition mechanisms in mushroom-forming fungi.</title>
        <authorList>
            <person name="Floudas D."/>
            <person name="Bentzer J."/>
            <person name="Ahren D."/>
            <person name="Johansson T."/>
            <person name="Persson P."/>
            <person name="Tunlid A."/>
        </authorList>
    </citation>
    <scope>NUCLEOTIDE SEQUENCE [LARGE SCALE GENOMIC DNA]</scope>
    <source>
        <strain evidence="3 4">CBS 406.79</strain>
    </source>
</reference>
<dbReference type="InterPro" id="IPR029704">
    <property type="entry name" value="STEEP-like"/>
</dbReference>
<evidence type="ECO:0000256" key="1">
    <source>
        <dbReference type="ARBA" id="ARBA00024205"/>
    </source>
</evidence>
<evidence type="ECO:0000313" key="3">
    <source>
        <dbReference type="EMBL" id="KAF5390588.1"/>
    </source>
</evidence>
<dbReference type="InterPro" id="IPR057965">
    <property type="entry name" value="STEEP1_dom"/>
</dbReference>
<dbReference type="PANTHER" id="PTHR46355:SF1">
    <property type="entry name" value="STING ER EXIT PROTEIN"/>
    <property type="match status" value="1"/>
</dbReference>
<dbReference type="GO" id="GO:0005737">
    <property type="term" value="C:cytoplasm"/>
    <property type="evidence" value="ECO:0007669"/>
    <property type="project" value="GOC"/>
</dbReference>
<sequence>MPKVISRSTVSVSSSAPSSAPSLLVYYCICGEFILVIDCNLDELPTRHSDKASIIRCQDSESAPARVFKLNATPAEPVLIERNGRHERQFRFTCKRCNLPIAYQSTLPPAKSGPFLYIFSGALTRMQGQIPQGALDS</sequence>
<feature type="domain" description="STEEP1" evidence="2">
    <location>
        <begin position="20"/>
        <end position="132"/>
    </location>
</feature>
<dbReference type="AlphaFoldDB" id="A0A8H5HW76"/>
<comment type="similarity">
    <text evidence="1">Belongs to the STEEP1 family.</text>
</comment>
<accession>A0A8H5HW76</accession>
<gene>
    <name evidence="3" type="ORF">D9757_002690</name>
</gene>
<dbReference type="Pfam" id="PF25809">
    <property type="entry name" value="STEEP1"/>
    <property type="match status" value="1"/>
</dbReference>
<keyword evidence="4" id="KW-1185">Reference proteome</keyword>
<comment type="caution">
    <text evidence="3">The sequence shown here is derived from an EMBL/GenBank/DDBJ whole genome shotgun (WGS) entry which is preliminary data.</text>
</comment>
<organism evidence="3 4">
    <name type="scientific">Collybiopsis confluens</name>
    <dbReference type="NCBI Taxonomy" id="2823264"/>
    <lineage>
        <taxon>Eukaryota</taxon>
        <taxon>Fungi</taxon>
        <taxon>Dikarya</taxon>
        <taxon>Basidiomycota</taxon>
        <taxon>Agaricomycotina</taxon>
        <taxon>Agaricomycetes</taxon>
        <taxon>Agaricomycetidae</taxon>
        <taxon>Agaricales</taxon>
        <taxon>Marasmiineae</taxon>
        <taxon>Omphalotaceae</taxon>
        <taxon>Collybiopsis</taxon>
    </lineage>
</organism>
<dbReference type="EMBL" id="JAACJN010000014">
    <property type="protein sequence ID" value="KAF5390588.1"/>
    <property type="molecule type" value="Genomic_DNA"/>
</dbReference>
<protein>
    <recommendedName>
        <fullName evidence="2">STEEP1 domain-containing protein</fullName>
    </recommendedName>
</protein>
<dbReference type="GO" id="GO:0006888">
    <property type="term" value="P:endoplasmic reticulum to Golgi vesicle-mediated transport"/>
    <property type="evidence" value="ECO:0007669"/>
    <property type="project" value="TreeGrafter"/>
</dbReference>
<dbReference type="Proteomes" id="UP000518752">
    <property type="component" value="Unassembled WGS sequence"/>
</dbReference>